<proteinExistence type="predicted"/>
<dbReference type="EMBL" id="BAAALF010000161">
    <property type="protein sequence ID" value="GAA1263979.1"/>
    <property type="molecule type" value="Genomic_DNA"/>
</dbReference>
<gene>
    <name evidence="2" type="ORF">GCM10009665_61870</name>
</gene>
<dbReference type="InterPro" id="IPR036388">
    <property type="entry name" value="WH-like_DNA-bd_sf"/>
</dbReference>
<evidence type="ECO:0000259" key="1">
    <source>
        <dbReference type="SMART" id="SM00418"/>
    </source>
</evidence>
<comment type="caution">
    <text evidence="2">The sequence shown here is derived from an EMBL/GenBank/DDBJ whole genome shotgun (WGS) entry which is preliminary data.</text>
</comment>
<evidence type="ECO:0000313" key="2">
    <source>
        <dbReference type="EMBL" id="GAA1263979.1"/>
    </source>
</evidence>
<dbReference type="SMART" id="SM00418">
    <property type="entry name" value="HTH_ARSR"/>
    <property type="match status" value="1"/>
</dbReference>
<dbReference type="InterPro" id="IPR001845">
    <property type="entry name" value="HTH_ArsR_DNA-bd_dom"/>
</dbReference>
<dbReference type="CDD" id="cd00090">
    <property type="entry name" value="HTH_ARSR"/>
    <property type="match status" value="1"/>
</dbReference>
<dbReference type="SUPFAM" id="SSF46785">
    <property type="entry name" value="Winged helix' DNA-binding domain"/>
    <property type="match status" value="1"/>
</dbReference>
<organism evidence="2 3">
    <name type="scientific">Kitasatospora nipponensis</name>
    <dbReference type="NCBI Taxonomy" id="258049"/>
    <lineage>
        <taxon>Bacteria</taxon>
        <taxon>Bacillati</taxon>
        <taxon>Actinomycetota</taxon>
        <taxon>Actinomycetes</taxon>
        <taxon>Kitasatosporales</taxon>
        <taxon>Streptomycetaceae</taxon>
        <taxon>Kitasatospora</taxon>
    </lineage>
</organism>
<keyword evidence="3" id="KW-1185">Reference proteome</keyword>
<accession>A0ABN1WSX4</accession>
<feature type="domain" description="HTH arsR-type" evidence="1">
    <location>
        <begin position="15"/>
        <end position="90"/>
    </location>
</feature>
<dbReference type="Pfam" id="PF12840">
    <property type="entry name" value="HTH_20"/>
    <property type="match status" value="1"/>
</dbReference>
<dbReference type="Gene3D" id="1.10.10.10">
    <property type="entry name" value="Winged helix-like DNA-binding domain superfamily/Winged helix DNA-binding domain"/>
    <property type="match status" value="1"/>
</dbReference>
<reference evidence="2 3" key="1">
    <citation type="journal article" date="2019" name="Int. J. Syst. Evol. Microbiol.">
        <title>The Global Catalogue of Microorganisms (GCM) 10K type strain sequencing project: providing services to taxonomists for standard genome sequencing and annotation.</title>
        <authorList>
            <consortium name="The Broad Institute Genomics Platform"/>
            <consortium name="The Broad Institute Genome Sequencing Center for Infectious Disease"/>
            <person name="Wu L."/>
            <person name="Ma J."/>
        </authorList>
    </citation>
    <scope>NUCLEOTIDE SEQUENCE [LARGE SCALE GENOMIC DNA]</scope>
    <source>
        <strain evidence="2 3">JCM 13004</strain>
    </source>
</reference>
<sequence>MPPFGAADRVVDDVATLKALADPLRLGILNTLHRYGPQPLTVKEIAAVLGEPQTKLYRHVKQLEKAELIAVAGTRLVSGIVESRYQACQEGLRLSGQIFAADSPDRPEALAAMLAALDTVRAQFERDFLNDRIDYTPPRDGSAGMAGIFAHSGFRLRPERADRLRAAIRAALAEAAADEVGADDEGDAVELVLFTLLYEAKPPTG</sequence>
<dbReference type="InterPro" id="IPR011991">
    <property type="entry name" value="ArsR-like_HTH"/>
</dbReference>
<dbReference type="Proteomes" id="UP001500037">
    <property type="component" value="Unassembled WGS sequence"/>
</dbReference>
<dbReference type="InterPro" id="IPR036390">
    <property type="entry name" value="WH_DNA-bd_sf"/>
</dbReference>
<name>A0ABN1WSX4_9ACTN</name>
<protein>
    <recommendedName>
        <fullName evidence="1">HTH arsR-type domain-containing protein</fullName>
    </recommendedName>
</protein>
<evidence type="ECO:0000313" key="3">
    <source>
        <dbReference type="Proteomes" id="UP001500037"/>
    </source>
</evidence>